<dbReference type="EMBL" id="JXJN01004453">
    <property type="status" value="NOT_ANNOTATED_CDS"/>
    <property type="molecule type" value="Genomic_DNA"/>
</dbReference>
<name>A0A1B0AW30_9MUSC</name>
<dbReference type="Proteomes" id="UP000092460">
    <property type="component" value="Unassembled WGS sequence"/>
</dbReference>
<sequence length="95" mass="10975">MNDESKDLLTQFIDYTIERTAKLIPSTIKYIEFESGLQHIKIHYEEQINDVKCGVIVIGTNRFSMRLVALTGSRDVDDVRFQNISYLRSFNSDVA</sequence>
<organism evidence="1 2">
    <name type="scientific">Glossina palpalis gambiensis</name>
    <dbReference type="NCBI Taxonomy" id="67801"/>
    <lineage>
        <taxon>Eukaryota</taxon>
        <taxon>Metazoa</taxon>
        <taxon>Ecdysozoa</taxon>
        <taxon>Arthropoda</taxon>
        <taxon>Hexapoda</taxon>
        <taxon>Insecta</taxon>
        <taxon>Pterygota</taxon>
        <taxon>Neoptera</taxon>
        <taxon>Endopterygota</taxon>
        <taxon>Diptera</taxon>
        <taxon>Brachycera</taxon>
        <taxon>Muscomorpha</taxon>
        <taxon>Hippoboscoidea</taxon>
        <taxon>Glossinidae</taxon>
        <taxon>Glossina</taxon>
    </lineage>
</organism>
<dbReference type="VEuPathDB" id="VectorBase:GPPI010539"/>
<proteinExistence type="predicted"/>
<reference evidence="1" key="2">
    <citation type="submission" date="2020-05" db="UniProtKB">
        <authorList>
            <consortium name="EnsemblMetazoa"/>
        </authorList>
    </citation>
    <scope>IDENTIFICATION</scope>
    <source>
        <strain evidence="1">IAEA</strain>
    </source>
</reference>
<evidence type="ECO:0000313" key="1">
    <source>
        <dbReference type="EnsemblMetazoa" id="GPPI010539-PA"/>
    </source>
</evidence>
<accession>A0A1B0AW30</accession>
<dbReference type="EnsemblMetazoa" id="GPPI010539-RA">
    <property type="protein sequence ID" value="GPPI010539-PA"/>
    <property type="gene ID" value="GPPI010539"/>
</dbReference>
<keyword evidence="2" id="KW-1185">Reference proteome</keyword>
<dbReference type="AlphaFoldDB" id="A0A1B0AW30"/>
<protein>
    <submittedName>
        <fullName evidence="1">Uncharacterized protein</fullName>
    </submittedName>
</protein>
<reference evidence="2" key="1">
    <citation type="submission" date="2015-01" db="EMBL/GenBank/DDBJ databases">
        <authorList>
            <person name="Aksoy S."/>
            <person name="Warren W."/>
            <person name="Wilson R.K."/>
        </authorList>
    </citation>
    <scope>NUCLEOTIDE SEQUENCE [LARGE SCALE GENOMIC DNA]</scope>
    <source>
        <strain evidence="2">IAEA</strain>
    </source>
</reference>
<evidence type="ECO:0000313" key="2">
    <source>
        <dbReference type="Proteomes" id="UP000092460"/>
    </source>
</evidence>